<dbReference type="Gene3D" id="3.40.30.10">
    <property type="entry name" value="Glutaredoxin"/>
    <property type="match status" value="1"/>
</dbReference>
<dbReference type="RefSeq" id="WP_118131092.1">
    <property type="nucleotide sequence ID" value="NZ_LMAZ01000003.1"/>
</dbReference>
<dbReference type="PROSITE" id="PS50405">
    <property type="entry name" value="GST_CTER"/>
    <property type="match status" value="1"/>
</dbReference>
<evidence type="ECO:0000259" key="2">
    <source>
        <dbReference type="PROSITE" id="PS50405"/>
    </source>
</evidence>
<dbReference type="InterPro" id="IPR010987">
    <property type="entry name" value="Glutathione-S-Trfase_C-like"/>
</dbReference>
<reference evidence="3 4" key="1">
    <citation type="journal article" date="2018" name="Syst. Appl. Microbiol.">
        <title>Pseudomonas gallaeciensis sp. nov., isolated from crude-oil-contaminated intertidal sand samples after the Prestige oil spill.</title>
        <authorList>
            <person name="Mulet M."/>
            <person name="Sanchez D."/>
            <person name="Rodriguez A.C."/>
            <person name="Nogales B."/>
            <person name="Bosch R."/>
            <person name="Busquets A."/>
            <person name="Gomila M."/>
            <person name="Lalucat J."/>
            <person name="Garcia-Valdes E."/>
        </authorList>
    </citation>
    <scope>NUCLEOTIDE SEQUENCE [LARGE SCALE GENOMIC DNA]</scope>
    <source>
        <strain evidence="3 4">V113</strain>
    </source>
</reference>
<dbReference type="Pfam" id="PF13409">
    <property type="entry name" value="GST_N_2"/>
    <property type="match status" value="1"/>
</dbReference>
<dbReference type="PANTHER" id="PTHR44051">
    <property type="entry name" value="GLUTATHIONE S-TRANSFERASE-RELATED"/>
    <property type="match status" value="1"/>
</dbReference>
<dbReference type="SUPFAM" id="SSF47616">
    <property type="entry name" value="GST C-terminal domain-like"/>
    <property type="match status" value="1"/>
</dbReference>
<dbReference type="InterPro" id="IPR036249">
    <property type="entry name" value="Thioredoxin-like_sf"/>
</dbReference>
<dbReference type="PROSITE" id="PS50404">
    <property type="entry name" value="GST_NTER"/>
    <property type="match status" value="1"/>
</dbReference>
<keyword evidence="4" id="KW-1185">Reference proteome</keyword>
<organism evidence="3 4">
    <name type="scientific">Pseudomonas abyssi</name>
    <dbReference type="NCBI Taxonomy" id="170540"/>
    <lineage>
        <taxon>Bacteria</taxon>
        <taxon>Pseudomonadati</taxon>
        <taxon>Pseudomonadota</taxon>
        <taxon>Gammaproteobacteria</taxon>
        <taxon>Pseudomonadales</taxon>
        <taxon>Pseudomonadaceae</taxon>
        <taxon>Pseudomonas</taxon>
    </lineage>
</organism>
<dbReference type="GO" id="GO:0016740">
    <property type="term" value="F:transferase activity"/>
    <property type="evidence" value="ECO:0007669"/>
    <property type="project" value="UniProtKB-KW"/>
</dbReference>
<dbReference type="InterPro" id="IPR036282">
    <property type="entry name" value="Glutathione-S-Trfase_C_sf"/>
</dbReference>
<dbReference type="PANTHER" id="PTHR44051:SF2">
    <property type="entry name" value="HYPOTHETICAL GLUTATHIONE S-TRANSFERASE LIKE PROTEIN"/>
    <property type="match status" value="1"/>
</dbReference>
<gene>
    <name evidence="3" type="ORF">ASB58_12460</name>
</gene>
<dbReference type="EMBL" id="LMAZ01000003">
    <property type="protein sequence ID" value="RGP54675.1"/>
    <property type="molecule type" value="Genomic_DNA"/>
</dbReference>
<sequence>MKIYGDHRSGNCYKLELLCALLDLDYEWQTVDIMRGDTRTPDFLARNPNAKVPLLELDDGRCLAESNAILLFLAEGSRLVPTEPFSRARMLQWLFFEQYSHEPYIAVARFIALYLGLPEERRADYLSKQAGGYKALDVMETQLQNSPYLVADEPSLADIALYAYTHVAADGGFELTGYPAITAWLRRIESLPGYQPMKA</sequence>
<dbReference type="Proteomes" id="UP000265411">
    <property type="component" value="Unassembled WGS sequence"/>
</dbReference>
<evidence type="ECO:0000259" key="1">
    <source>
        <dbReference type="PROSITE" id="PS50404"/>
    </source>
</evidence>
<dbReference type="Pfam" id="PF00043">
    <property type="entry name" value="GST_C"/>
    <property type="match status" value="1"/>
</dbReference>
<dbReference type="AlphaFoldDB" id="A0A395R3I2"/>
<feature type="domain" description="GST C-terminal" evidence="2">
    <location>
        <begin position="83"/>
        <end position="199"/>
    </location>
</feature>
<dbReference type="SFLD" id="SFLDS00019">
    <property type="entry name" value="Glutathione_Transferase_(cytos"/>
    <property type="match status" value="1"/>
</dbReference>
<dbReference type="InterPro" id="IPR040079">
    <property type="entry name" value="Glutathione_S-Trfase"/>
</dbReference>
<dbReference type="SUPFAM" id="SSF52833">
    <property type="entry name" value="Thioredoxin-like"/>
    <property type="match status" value="1"/>
</dbReference>
<name>A0A395R3I2_9PSED</name>
<proteinExistence type="predicted"/>
<dbReference type="InterPro" id="IPR004046">
    <property type="entry name" value="GST_C"/>
</dbReference>
<dbReference type="InterPro" id="IPR004045">
    <property type="entry name" value="Glutathione_S-Trfase_N"/>
</dbReference>
<dbReference type="Gene3D" id="1.20.1050.10">
    <property type="match status" value="1"/>
</dbReference>
<protein>
    <submittedName>
        <fullName evidence="3">Glutathione S-transferase</fullName>
    </submittedName>
</protein>
<evidence type="ECO:0000313" key="3">
    <source>
        <dbReference type="EMBL" id="RGP54675.1"/>
    </source>
</evidence>
<dbReference type="SFLD" id="SFLDG00358">
    <property type="entry name" value="Main_(cytGST)"/>
    <property type="match status" value="1"/>
</dbReference>
<dbReference type="CDD" id="cd03056">
    <property type="entry name" value="GST_N_4"/>
    <property type="match status" value="1"/>
</dbReference>
<comment type="caution">
    <text evidence="3">The sequence shown here is derived from an EMBL/GenBank/DDBJ whole genome shotgun (WGS) entry which is preliminary data.</text>
</comment>
<dbReference type="OrthoDB" id="9797500at2"/>
<keyword evidence="3" id="KW-0808">Transferase</keyword>
<dbReference type="SFLD" id="SFLDG01151">
    <property type="entry name" value="Main.2:_Nu-like"/>
    <property type="match status" value="1"/>
</dbReference>
<accession>A0A395R3I2</accession>
<feature type="domain" description="GST N-terminal" evidence="1">
    <location>
        <begin position="1"/>
        <end position="81"/>
    </location>
</feature>
<evidence type="ECO:0000313" key="4">
    <source>
        <dbReference type="Proteomes" id="UP000265411"/>
    </source>
</evidence>